<organism evidence="1 2">
    <name type="scientific">Candidatus Methanoperedens nitratireducens</name>
    <dbReference type="NCBI Taxonomy" id="1392998"/>
    <lineage>
        <taxon>Archaea</taxon>
        <taxon>Methanobacteriati</taxon>
        <taxon>Methanobacteriota</taxon>
        <taxon>Stenosarchaea group</taxon>
        <taxon>Methanomicrobia</taxon>
        <taxon>Methanosarcinales</taxon>
        <taxon>ANME-2 cluster</taxon>
        <taxon>Candidatus Methanoperedentaceae</taxon>
        <taxon>Candidatus Methanoperedens</taxon>
    </lineage>
</organism>
<dbReference type="PANTHER" id="PTHR39162:SF1">
    <property type="entry name" value="SPORULATION PROTEIN YTFJ"/>
    <property type="match status" value="1"/>
</dbReference>
<comment type="caution">
    <text evidence="1">The sequence shown here is derived from an EMBL/GenBank/DDBJ whole genome shotgun (WGS) entry which is preliminary data.</text>
</comment>
<dbReference type="EMBL" id="LKCM01000260">
    <property type="protein sequence ID" value="KPQ42179.1"/>
    <property type="molecule type" value="Genomic_DNA"/>
</dbReference>
<proteinExistence type="predicted"/>
<protein>
    <submittedName>
        <fullName evidence="1">Sporulation protein YtfJ</fullName>
    </submittedName>
</protein>
<dbReference type="AlphaFoldDB" id="A0A0P7ZC39"/>
<dbReference type="PIRSF" id="PIRSF021377">
    <property type="entry name" value="YtfJ"/>
    <property type="match status" value="1"/>
</dbReference>
<dbReference type="InterPro" id="IPR014229">
    <property type="entry name" value="Spore_YtfJ"/>
</dbReference>
<evidence type="ECO:0000313" key="1">
    <source>
        <dbReference type="EMBL" id="KPQ42179.1"/>
    </source>
</evidence>
<name>A0A0P7ZC39_9EURY</name>
<dbReference type="Proteomes" id="UP000050360">
    <property type="component" value="Unassembled WGS sequence"/>
</dbReference>
<dbReference type="Pfam" id="PF09579">
    <property type="entry name" value="Spore_YtfJ"/>
    <property type="match status" value="1"/>
</dbReference>
<evidence type="ECO:0000313" key="2">
    <source>
        <dbReference type="Proteomes" id="UP000050360"/>
    </source>
</evidence>
<reference evidence="1 2" key="1">
    <citation type="submission" date="2015-09" db="EMBL/GenBank/DDBJ databases">
        <title>A metagenomics-based metabolic model of nitrate-dependent anaerobic oxidation of methane by Methanoperedens-like archaea.</title>
        <authorList>
            <person name="Arshad A."/>
            <person name="Speth D.R."/>
            <person name="De Graaf R.M."/>
            <person name="Op Den Camp H.J."/>
            <person name="Jetten M.S."/>
            <person name="Welte C.U."/>
        </authorList>
    </citation>
    <scope>NUCLEOTIDE SEQUENCE [LARGE SCALE GENOMIC DNA]</scope>
</reference>
<sequence length="118" mass="12512">MNLDETLKVLTEKIANMISTKTVIGEHIIIEGRTIIPITKVSFGFGSGVGEGKGKSGDQGSGSGGGAGACVQPIAFLVVSKEEVQLFAIKEKGVIERVSEIIPQIMEKCKSMKEECND</sequence>
<dbReference type="PANTHER" id="PTHR39162">
    <property type="entry name" value="GLL3345 PROTEIN"/>
    <property type="match status" value="1"/>
</dbReference>
<accession>A0A0P7ZC39</accession>
<gene>
    <name evidence="1" type="ORF">MPEBLZ_03265</name>
</gene>